<reference evidence="2" key="1">
    <citation type="submission" date="2022-07" db="EMBL/GenBank/DDBJ databases">
        <title>Sphingomonas sp. nov., a novel bacterium isolated from the north slope of the Mount Everest.</title>
        <authorList>
            <person name="Cui X."/>
            <person name="Liu Y."/>
        </authorList>
    </citation>
    <scope>NUCLEOTIDE SEQUENCE</scope>
    <source>
        <strain evidence="2">S5-59</strain>
    </source>
</reference>
<name>A0ABY5L9G3_9SPHN</name>
<dbReference type="Proteomes" id="UP001058533">
    <property type="component" value="Chromosome"/>
</dbReference>
<dbReference type="InterPro" id="IPR000415">
    <property type="entry name" value="Nitroreductase-like"/>
</dbReference>
<sequence>MSFAYQLNIIDPSSIIEPYLSPLGHTAPEMEEIETFHEATKLKSFHEKTLGRRIGTYLTERRAIQETACNFKSYLEAEKLRLPPPATIQASFSDVLAQRHSCRAFDGRAITLLELSQMLSAVRATRKAGTTVDGLELWFRPYPSGGGLYPSEIYVVVQNVADVEPGLFHYDARRHELSRIGGKPRFSQLRQALGDEDGLTLNAGVIVLVSTLPERTVVKYAYRGYRFAMMEAGMIPFAINLAAAGIGLDALHWGGFLDDRINGLLGLDGLSETIASCLIVGGAAK</sequence>
<dbReference type="Pfam" id="PF00881">
    <property type="entry name" value="Nitroreductase"/>
    <property type="match status" value="1"/>
</dbReference>
<dbReference type="InterPro" id="IPR029479">
    <property type="entry name" value="Nitroreductase"/>
</dbReference>
<gene>
    <name evidence="2" type="ORF">NMP03_15235</name>
</gene>
<dbReference type="RefSeq" id="WP_256506336.1">
    <property type="nucleotide sequence ID" value="NZ_CP101740.1"/>
</dbReference>
<organism evidence="2 3">
    <name type="scientific">Sphingomonas qomolangmaensis</name>
    <dbReference type="NCBI Taxonomy" id="2918765"/>
    <lineage>
        <taxon>Bacteria</taxon>
        <taxon>Pseudomonadati</taxon>
        <taxon>Pseudomonadota</taxon>
        <taxon>Alphaproteobacteria</taxon>
        <taxon>Sphingomonadales</taxon>
        <taxon>Sphingomonadaceae</taxon>
        <taxon>Sphingomonas</taxon>
    </lineage>
</organism>
<feature type="domain" description="Nitroreductase" evidence="1">
    <location>
        <begin position="96"/>
        <end position="281"/>
    </location>
</feature>
<evidence type="ECO:0000313" key="2">
    <source>
        <dbReference type="EMBL" id="UUL82502.1"/>
    </source>
</evidence>
<dbReference type="EMBL" id="CP101740">
    <property type="protein sequence ID" value="UUL82502.1"/>
    <property type="molecule type" value="Genomic_DNA"/>
</dbReference>
<evidence type="ECO:0000313" key="3">
    <source>
        <dbReference type="Proteomes" id="UP001058533"/>
    </source>
</evidence>
<accession>A0ABY5L9G3</accession>
<dbReference type="InterPro" id="IPR052544">
    <property type="entry name" value="Bacteriocin_Proc_Enz"/>
</dbReference>
<dbReference type="PANTHER" id="PTHR43745">
    <property type="entry name" value="NITROREDUCTASE MJ1384-RELATED"/>
    <property type="match status" value="1"/>
</dbReference>
<protein>
    <submittedName>
        <fullName evidence="2">SagB/ThcOx family dehydrogenase</fullName>
    </submittedName>
</protein>
<dbReference type="Gene3D" id="3.40.109.10">
    <property type="entry name" value="NADH Oxidase"/>
    <property type="match status" value="1"/>
</dbReference>
<dbReference type="PANTHER" id="PTHR43745:SF2">
    <property type="entry name" value="NITROREDUCTASE MJ1384-RELATED"/>
    <property type="match status" value="1"/>
</dbReference>
<proteinExistence type="predicted"/>
<dbReference type="SUPFAM" id="SSF55469">
    <property type="entry name" value="FMN-dependent nitroreductase-like"/>
    <property type="match status" value="1"/>
</dbReference>
<evidence type="ECO:0000259" key="1">
    <source>
        <dbReference type="Pfam" id="PF00881"/>
    </source>
</evidence>
<keyword evidence="3" id="KW-1185">Reference proteome</keyword>
<dbReference type="CDD" id="cd02142">
    <property type="entry name" value="McbC_SagB-like_oxidoreductase"/>
    <property type="match status" value="1"/>
</dbReference>
<dbReference type="InterPro" id="IPR020051">
    <property type="entry name" value="SagB-type_dehydrogenase"/>
</dbReference>
<dbReference type="NCBIfam" id="TIGR03605">
    <property type="entry name" value="antibiot_sagB"/>
    <property type="match status" value="1"/>
</dbReference>